<name>A0ABT4F7T0_9BACI</name>
<reference evidence="1 2" key="1">
    <citation type="submission" date="2022-05" db="EMBL/GenBank/DDBJ databases">
        <title>Genome Sequencing of Bee-Associated Microbes.</title>
        <authorList>
            <person name="Dunlap C."/>
        </authorList>
    </citation>
    <scope>NUCLEOTIDE SEQUENCE [LARGE SCALE GENOMIC DNA]</scope>
    <source>
        <strain evidence="1 2">CBP-1093</strain>
    </source>
</reference>
<evidence type="ECO:0000313" key="2">
    <source>
        <dbReference type="Proteomes" id="UP001527057"/>
    </source>
</evidence>
<comment type="caution">
    <text evidence="1">The sequence shown here is derived from an EMBL/GenBank/DDBJ whole genome shotgun (WGS) entry which is preliminary data.</text>
</comment>
<dbReference type="Proteomes" id="UP001527057">
    <property type="component" value="Unassembled WGS sequence"/>
</dbReference>
<gene>
    <name evidence="1" type="ORF">M5W27_17160</name>
</gene>
<organism evidence="1 2">
    <name type="scientific">Bacillus xiamenensis</name>
    <dbReference type="NCBI Taxonomy" id="1178537"/>
    <lineage>
        <taxon>Bacteria</taxon>
        <taxon>Bacillati</taxon>
        <taxon>Bacillota</taxon>
        <taxon>Bacilli</taxon>
        <taxon>Bacillales</taxon>
        <taxon>Bacillaceae</taxon>
        <taxon>Bacillus</taxon>
    </lineage>
</organism>
<dbReference type="EMBL" id="JAMDMH010000047">
    <property type="protein sequence ID" value="MCY9577510.1"/>
    <property type="molecule type" value="Genomic_DNA"/>
</dbReference>
<evidence type="ECO:0000313" key="1">
    <source>
        <dbReference type="EMBL" id="MCY9577510.1"/>
    </source>
</evidence>
<accession>A0ABT4F7T0</accession>
<dbReference type="RefSeq" id="WP_242059709.1">
    <property type="nucleotide sequence ID" value="NZ_JAMDMH010000047.1"/>
</dbReference>
<keyword evidence="2" id="KW-1185">Reference proteome</keyword>
<protein>
    <submittedName>
        <fullName evidence="1">Uncharacterized protein</fullName>
    </submittedName>
</protein>
<proteinExistence type="predicted"/>
<sequence>MMRHQLTFDDRKEAQLYLEQAGGWMTFHQKEPMFAFATAEAKRTYMTLMAEKTMDAKKKEGIRAI</sequence>